<dbReference type="RefSeq" id="WP_116002846.1">
    <property type="nucleotide sequence ID" value="NZ_FUXL01000019.1"/>
</dbReference>
<accession>A0A1T4T4S6</accession>
<dbReference type="Proteomes" id="UP000190135">
    <property type="component" value="Unassembled WGS sequence"/>
</dbReference>
<reference evidence="1 2" key="1">
    <citation type="submission" date="2017-02" db="EMBL/GenBank/DDBJ databases">
        <authorList>
            <person name="Peterson S.W."/>
        </authorList>
    </citation>
    <scope>NUCLEOTIDE SEQUENCE [LARGE SCALE GENOMIC DNA]</scope>
    <source>
        <strain evidence="1 2">USBA 369</strain>
    </source>
</reference>
<name>A0A1T4T4S6_9HYPH</name>
<dbReference type="EMBL" id="FUXL01000019">
    <property type="protein sequence ID" value="SKA35397.1"/>
    <property type="molecule type" value="Genomic_DNA"/>
</dbReference>
<organism evidence="1 2">
    <name type="scientific">Consotaella salsifontis</name>
    <dbReference type="NCBI Taxonomy" id="1365950"/>
    <lineage>
        <taxon>Bacteria</taxon>
        <taxon>Pseudomonadati</taxon>
        <taxon>Pseudomonadota</taxon>
        <taxon>Alphaproteobacteria</taxon>
        <taxon>Hyphomicrobiales</taxon>
        <taxon>Aurantimonadaceae</taxon>
        <taxon>Consotaella</taxon>
    </lineage>
</organism>
<dbReference type="InterPro" id="IPR029063">
    <property type="entry name" value="SAM-dependent_MTases_sf"/>
</dbReference>
<dbReference type="OrthoDB" id="428497at2"/>
<proteinExistence type="predicted"/>
<evidence type="ECO:0000313" key="2">
    <source>
        <dbReference type="Proteomes" id="UP000190135"/>
    </source>
</evidence>
<dbReference type="SUPFAM" id="SSF53335">
    <property type="entry name" value="S-adenosyl-L-methionine-dependent methyltransferases"/>
    <property type="match status" value="1"/>
</dbReference>
<dbReference type="Gene3D" id="3.40.50.150">
    <property type="entry name" value="Vaccinia Virus protein VP39"/>
    <property type="match status" value="1"/>
</dbReference>
<dbReference type="AlphaFoldDB" id="A0A1T4T4S6"/>
<keyword evidence="2" id="KW-1185">Reference proteome</keyword>
<evidence type="ECO:0008006" key="3">
    <source>
        <dbReference type="Google" id="ProtNLM"/>
    </source>
</evidence>
<dbReference type="STRING" id="1365950.SAMN05428963_1196"/>
<sequence length="347" mass="38367">MSRVRVVFDGESLITPDMVAATVAAPATPQADEEFRAAEVQLALTMAITQQRFEAGSSPAEVASFLVEEMRKMRASLDPGVWQKLLPIAQAHPINRYLLQDPFTRWSVEKPRGYSGDAQLLDFVYEHPSVADAVAETTELGRGIYSFTHNAPTAAAARERLEILGRQVDTMAEERGGNLEVLTIASGHLREGLKSTALKEGRLKRWVALDQDPISIGSINRDFAGTAVEAIDGSVKGVLAGSYALGTFDLVYAAGLYDYLPRAVAIRLTRACLKYLKPGGVFLFANYHRDLPDEGYMEAFMNWALVLRTEEEMWEIVNRSVDRNEADANVFYGENRAILYGTIARKD</sequence>
<protein>
    <recommendedName>
        <fullName evidence="3">Methyltransferase domain-containing protein</fullName>
    </recommendedName>
</protein>
<gene>
    <name evidence="1" type="ORF">SAMN05428963_1196</name>
</gene>
<evidence type="ECO:0000313" key="1">
    <source>
        <dbReference type="EMBL" id="SKA35397.1"/>
    </source>
</evidence>